<accession>A0A067M388</accession>
<protein>
    <submittedName>
        <fullName evidence="2">Uncharacterized protein</fullName>
    </submittedName>
</protein>
<organism evidence="2 3">
    <name type="scientific">Botryobasidium botryosum (strain FD-172 SS1)</name>
    <dbReference type="NCBI Taxonomy" id="930990"/>
    <lineage>
        <taxon>Eukaryota</taxon>
        <taxon>Fungi</taxon>
        <taxon>Dikarya</taxon>
        <taxon>Basidiomycota</taxon>
        <taxon>Agaricomycotina</taxon>
        <taxon>Agaricomycetes</taxon>
        <taxon>Cantharellales</taxon>
        <taxon>Botryobasidiaceae</taxon>
        <taxon>Botryobasidium</taxon>
    </lineage>
</organism>
<evidence type="ECO:0000313" key="2">
    <source>
        <dbReference type="EMBL" id="KDQ06046.1"/>
    </source>
</evidence>
<proteinExistence type="predicted"/>
<evidence type="ECO:0000256" key="1">
    <source>
        <dbReference type="SAM" id="Phobius"/>
    </source>
</evidence>
<keyword evidence="3" id="KW-1185">Reference proteome</keyword>
<keyword evidence="1" id="KW-0812">Transmembrane</keyword>
<evidence type="ECO:0000313" key="3">
    <source>
        <dbReference type="Proteomes" id="UP000027195"/>
    </source>
</evidence>
<name>A0A067M388_BOTB1</name>
<gene>
    <name evidence="2" type="ORF">BOTBODRAFT_49591</name>
</gene>
<dbReference type="Proteomes" id="UP000027195">
    <property type="component" value="Unassembled WGS sequence"/>
</dbReference>
<dbReference type="EMBL" id="KL198160">
    <property type="protein sequence ID" value="KDQ06046.1"/>
    <property type="molecule type" value="Genomic_DNA"/>
</dbReference>
<keyword evidence="1" id="KW-1133">Transmembrane helix</keyword>
<dbReference type="AlphaFoldDB" id="A0A067M388"/>
<sequence>MSESIDDVGLVSPKDLRFLPAKTPSSNLGCDSSPTSPPSYIQVADGAEIICKSAAAGDFCQTEYSDEPEFMVNERFIFDDARHSQAYKKILDHVEKHLQNLYELTNADIICFAARPESKSITSYVSPGIRGHTEAFYSCGTWESDFEDLAATRRGIYTVKVARREAAIEKMARKSDNFLPPSVRDQLARSGVSLDDWVAVEVVWLRHSQTGDRLQIRDDLARLGLLSNISNAIELAMLRELRDLGLSNISILIVLIILTYVSSRV</sequence>
<dbReference type="HOGENOM" id="CLU_1049679_0_0_1"/>
<dbReference type="InParanoid" id="A0A067M388"/>
<feature type="transmembrane region" description="Helical" evidence="1">
    <location>
        <begin position="244"/>
        <end position="262"/>
    </location>
</feature>
<reference evidence="3" key="1">
    <citation type="journal article" date="2014" name="Proc. Natl. Acad. Sci. U.S.A.">
        <title>Extensive sampling of basidiomycete genomes demonstrates inadequacy of the white-rot/brown-rot paradigm for wood decay fungi.</title>
        <authorList>
            <person name="Riley R."/>
            <person name="Salamov A.A."/>
            <person name="Brown D.W."/>
            <person name="Nagy L.G."/>
            <person name="Floudas D."/>
            <person name="Held B.W."/>
            <person name="Levasseur A."/>
            <person name="Lombard V."/>
            <person name="Morin E."/>
            <person name="Otillar R."/>
            <person name="Lindquist E.A."/>
            <person name="Sun H."/>
            <person name="LaButti K.M."/>
            <person name="Schmutz J."/>
            <person name="Jabbour D."/>
            <person name="Luo H."/>
            <person name="Baker S.E."/>
            <person name="Pisabarro A.G."/>
            <person name="Walton J.D."/>
            <person name="Blanchette R.A."/>
            <person name="Henrissat B."/>
            <person name="Martin F."/>
            <person name="Cullen D."/>
            <person name="Hibbett D.S."/>
            <person name="Grigoriev I.V."/>
        </authorList>
    </citation>
    <scope>NUCLEOTIDE SEQUENCE [LARGE SCALE GENOMIC DNA]</scope>
    <source>
        <strain evidence="3">FD-172 SS1</strain>
    </source>
</reference>
<keyword evidence="1" id="KW-0472">Membrane</keyword>